<evidence type="ECO:0000259" key="1">
    <source>
        <dbReference type="Pfam" id="PF12680"/>
    </source>
</evidence>
<organism evidence="2 3">
    <name type="scientific">Mesoterricola sediminis</name>
    <dbReference type="NCBI Taxonomy" id="2927980"/>
    <lineage>
        <taxon>Bacteria</taxon>
        <taxon>Pseudomonadati</taxon>
        <taxon>Acidobacteriota</taxon>
        <taxon>Holophagae</taxon>
        <taxon>Holophagales</taxon>
        <taxon>Holophagaceae</taxon>
        <taxon>Mesoterricola</taxon>
    </lineage>
</organism>
<protein>
    <recommendedName>
        <fullName evidence="1">SnoaL-like domain-containing protein</fullName>
    </recommendedName>
</protein>
<accession>A0AA48HGI7</accession>
<dbReference type="SUPFAM" id="SSF54427">
    <property type="entry name" value="NTF2-like"/>
    <property type="match status" value="1"/>
</dbReference>
<reference evidence="2" key="1">
    <citation type="journal article" date="2023" name="Int. J. Syst. Evol. Microbiol.">
        <title>Mesoterricola silvestris gen. nov., sp. nov., Mesoterricola sediminis sp. nov., Geothrix oryzae sp. nov., Geothrix edaphica sp. nov., Geothrix rubra sp. nov., and Geothrix limicola sp. nov., six novel members of Acidobacteriota isolated from soils.</title>
        <authorList>
            <person name="Itoh H."/>
            <person name="Sugisawa Y."/>
            <person name="Mise K."/>
            <person name="Xu Z."/>
            <person name="Kuniyasu M."/>
            <person name="Ushijima N."/>
            <person name="Kawano K."/>
            <person name="Kobayashi E."/>
            <person name="Shiratori Y."/>
            <person name="Masuda Y."/>
            <person name="Senoo K."/>
        </authorList>
    </citation>
    <scope>NUCLEOTIDE SEQUENCE</scope>
    <source>
        <strain evidence="2">W786</strain>
    </source>
</reference>
<sequence length="103" mass="11817">MRPKETVLAWVKAFNRADADDVARFYAEDAIRHPVTDLAQSGREAVREAYAREFRDADRVCLVENLFEDGEWAVLEWKDPQGLRGCACFRVVDGLIVLQRIYG</sequence>
<gene>
    <name evidence="2" type="ORF">METESE_27660</name>
</gene>
<dbReference type="KEGG" id="msea:METESE_27660"/>
<dbReference type="InterPro" id="IPR037401">
    <property type="entry name" value="SnoaL-like"/>
</dbReference>
<proteinExistence type="predicted"/>
<evidence type="ECO:0000313" key="3">
    <source>
        <dbReference type="Proteomes" id="UP001228113"/>
    </source>
</evidence>
<dbReference type="Gene3D" id="3.10.450.50">
    <property type="match status" value="1"/>
</dbReference>
<feature type="domain" description="SnoaL-like" evidence="1">
    <location>
        <begin position="7"/>
        <end position="97"/>
    </location>
</feature>
<dbReference type="AlphaFoldDB" id="A0AA48HGI7"/>
<evidence type="ECO:0000313" key="2">
    <source>
        <dbReference type="EMBL" id="BDU77808.1"/>
    </source>
</evidence>
<dbReference type="Pfam" id="PF12680">
    <property type="entry name" value="SnoaL_2"/>
    <property type="match status" value="1"/>
</dbReference>
<dbReference type="EMBL" id="AP027081">
    <property type="protein sequence ID" value="BDU77808.1"/>
    <property type="molecule type" value="Genomic_DNA"/>
</dbReference>
<name>A0AA48HGI7_9BACT</name>
<keyword evidence="3" id="KW-1185">Reference proteome</keyword>
<dbReference type="RefSeq" id="WP_243335004.1">
    <property type="nucleotide sequence ID" value="NZ_AP027081.1"/>
</dbReference>
<dbReference type="InterPro" id="IPR032710">
    <property type="entry name" value="NTF2-like_dom_sf"/>
</dbReference>
<dbReference type="Proteomes" id="UP001228113">
    <property type="component" value="Chromosome"/>
</dbReference>